<feature type="compositionally biased region" description="Polar residues" evidence="1">
    <location>
        <begin position="963"/>
        <end position="979"/>
    </location>
</feature>
<dbReference type="VEuPathDB" id="GiardiaDB:GL50803_0015216"/>
<accession>V6TJY8</accession>
<organism evidence="3 4">
    <name type="scientific">Giardia intestinalis</name>
    <name type="common">Giardia lamblia</name>
    <dbReference type="NCBI Taxonomy" id="5741"/>
    <lineage>
        <taxon>Eukaryota</taxon>
        <taxon>Metamonada</taxon>
        <taxon>Diplomonadida</taxon>
        <taxon>Hexamitidae</taxon>
        <taxon>Giardiinae</taxon>
        <taxon>Giardia</taxon>
    </lineage>
</organism>
<reference evidence="3 4" key="2">
    <citation type="journal article" date="2013" name="Genome Biol. Evol.">
        <title>Genome sequencing of Giardia lamblia genotypes A2 and B isolates (DH and GS) and comparative analysis with the genomes of genotypes A1 and E (WB and Pig).</title>
        <authorList>
            <person name="Adam R.D."/>
            <person name="Dahlstrom E.W."/>
            <person name="Martens C.A."/>
            <person name="Bruno D.P."/>
            <person name="Barbian K.D."/>
            <person name="Ricklefs S.M."/>
            <person name="Hernandez M.M."/>
            <person name="Narla N.P."/>
            <person name="Patel R.B."/>
            <person name="Porcella S.F."/>
            <person name="Nash T.E."/>
        </authorList>
    </citation>
    <scope>NUCLEOTIDE SEQUENCE [LARGE SCALE GENOMIC DNA]</scope>
    <source>
        <strain evidence="3 4">DH</strain>
    </source>
</reference>
<gene>
    <name evidence="3" type="ORF">DHA2_15216</name>
</gene>
<dbReference type="AlphaFoldDB" id="V6TJY8"/>
<dbReference type="PANTHER" id="PTHR12509">
    <property type="entry name" value="SPERMATOGENESIS-ASSOCIATED 4-RELATED"/>
    <property type="match status" value="1"/>
</dbReference>
<dbReference type="InterPro" id="IPR010441">
    <property type="entry name" value="CH_2"/>
</dbReference>
<dbReference type="GO" id="GO:0005930">
    <property type="term" value="C:axoneme"/>
    <property type="evidence" value="ECO:0007669"/>
    <property type="project" value="TreeGrafter"/>
</dbReference>
<protein>
    <recommendedName>
        <fullName evidence="2">CH-like domain-containing protein</fullName>
    </recommendedName>
</protein>
<comment type="caution">
    <text evidence="3">The sequence shown here is derived from an EMBL/GenBank/DDBJ whole genome shotgun (WGS) entry which is preliminary data.</text>
</comment>
<dbReference type="InterPro" id="IPR052111">
    <property type="entry name" value="Spermatogenesis_Ciliary_MAP"/>
</dbReference>
<evidence type="ECO:0000313" key="4">
    <source>
        <dbReference type="Proteomes" id="UP000018320"/>
    </source>
</evidence>
<dbReference type="VEuPathDB" id="GiardiaDB:GL50581_2532"/>
<evidence type="ECO:0000256" key="1">
    <source>
        <dbReference type="SAM" id="MobiDB-lite"/>
    </source>
</evidence>
<evidence type="ECO:0000259" key="2">
    <source>
        <dbReference type="Pfam" id="PF06294"/>
    </source>
</evidence>
<dbReference type="PANTHER" id="PTHR12509:SF8">
    <property type="entry name" value="SPERMATOGENESIS-ASSOCIATED PROTEIN 4"/>
    <property type="match status" value="1"/>
</dbReference>
<name>V6TJY8_GIAIN</name>
<dbReference type="Gene3D" id="1.10.418.10">
    <property type="entry name" value="Calponin-like domain"/>
    <property type="match status" value="1"/>
</dbReference>
<sequence>MGKFTDTMASLSFDVLRWLNTLELKKVPRNLKHDVSSGHVVAEIISRYFRDSCTILDLNEGNILADRRENWSYIRRCLAAVHFPFPEDWDRRVDAVCGESGAVQMGACAILTYLYEFTTKKIARHPTCCDKPETTRPSTRGSKQTTSRIGRDIPIVIKAPAVANPVVTSKERDKLYNAQFVTRVVTFAEIAQATLVLLQKSFLDMDNRAYIAMIEQNFNLQELSGVAYEIHDYALNNVYVRKKYIQVAEEASFMPDISLDDIINDAELANESVRSVFHLEFLRLLEHKVDVITEAVSFSLESEMFTIFAFCSTYSLTLSTVIFGALQRFLTVLLMSVLRKLSEENLQSTRYLDFIVHSLFSYLPTSFFATEPVSYRNIYDPVTLAMSVNDIYGKDIDPSTSRNFFSLGLSPGYISSPISSHSLVYPLPSYNTAKQIGPIEFVAHCMAIIISMFPRTGVIMLNNYLFSSAEYSTFEPPSYSSKDYLSTQLENVTEEYNLVKARPAAGQPISFLSQQKLAFLLATLRSLGKLPISSSNVPFEDFIKLLEYFAFFANKTFMCTTNNTRANSFAITRTCAATRDCIGLCTQIWSETCVLLASFLNQYSDLKTTTFEALITNCDEGPRSILSVLVRSVQNMQRMLTGLSTKQIKKLSGKISATTSSVRGSTPSGKRSASERLLLNDPGVQRAAGATSSLSIFRATNAAPPHRDSKLAPLATHISLGLRKIINNFVKHESIFVIRSFVRSLATTLTETYKVISVLVDMCIQIYISRGDSDYANATARSSIATAKPILNRSMPPIGTPKKGKPISALSARDTSAGAVDMAAIRSMNGIYASTLNINTVEDLLKVLEKGTNEHIVLNGMHNLIVDTEQIMSECANMVLLIEEEILNMRNADLFSNVLDFDLNEIDEFPVLETHRRIFDAFIDQVSSVGCATLRSIVGDDLSVQQGCKDRYSCITPGGNLVSETPSNMSRTSSAQHSKPVSAHSRELSKRSAMRRLKPKDSPMEPEESPTSTSSILTEEVGDCNRSPHTVENFGRV</sequence>
<proteinExistence type="predicted"/>
<reference evidence="4" key="1">
    <citation type="submission" date="2012-02" db="EMBL/GenBank/DDBJ databases">
        <title>Genome sequencing of Giardia lamblia Genotypes A2 and B isolates (DH and GS) and comparative analysis with the genomes of Genotypes A1 and E (WB and Pig).</title>
        <authorList>
            <person name="Adam R."/>
            <person name="Dahlstrom E."/>
            <person name="Martens C."/>
            <person name="Bruno D."/>
            <person name="Barbian K."/>
            <person name="Porcella S.F."/>
            <person name="Nash T."/>
        </authorList>
    </citation>
    <scope>NUCLEOTIDE SEQUENCE</scope>
    <source>
        <strain evidence="4">DH</strain>
    </source>
</reference>
<dbReference type="VEuPathDB" id="GiardiaDB:DHA2_15216"/>
<feature type="compositionally biased region" description="Low complexity" evidence="1">
    <location>
        <begin position="1009"/>
        <end position="1019"/>
    </location>
</feature>
<dbReference type="Pfam" id="PF06294">
    <property type="entry name" value="CH_2"/>
    <property type="match status" value="1"/>
</dbReference>
<dbReference type="GO" id="GO:0051493">
    <property type="term" value="P:regulation of cytoskeleton organization"/>
    <property type="evidence" value="ECO:0007669"/>
    <property type="project" value="TreeGrafter"/>
</dbReference>
<dbReference type="GO" id="GO:0008017">
    <property type="term" value="F:microtubule binding"/>
    <property type="evidence" value="ECO:0007669"/>
    <property type="project" value="TreeGrafter"/>
</dbReference>
<dbReference type="VEuPathDB" id="GiardiaDB:QR46_2390"/>
<evidence type="ECO:0000313" key="3">
    <source>
        <dbReference type="EMBL" id="ESU38632.1"/>
    </source>
</evidence>
<dbReference type="InterPro" id="IPR036872">
    <property type="entry name" value="CH_dom_sf"/>
</dbReference>
<feature type="domain" description="CH-like" evidence="2">
    <location>
        <begin position="15"/>
        <end position="88"/>
    </location>
</feature>
<dbReference type="Proteomes" id="UP000018320">
    <property type="component" value="Unassembled WGS sequence"/>
</dbReference>
<dbReference type="EMBL" id="AHGT01000011">
    <property type="protein sequence ID" value="ESU38632.1"/>
    <property type="molecule type" value="Genomic_DNA"/>
</dbReference>
<feature type="region of interest" description="Disordered" evidence="1">
    <location>
        <begin position="963"/>
        <end position="1037"/>
    </location>
</feature>